<gene>
    <name evidence="1" type="ORF">M6B38_388665</name>
    <name evidence="2" type="ORF">M6B38_388670</name>
</gene>
<organism evidence="2 3">
    <name type="scientific">Iris pallida</name>
    <name type="common">Sweet iris</name>
    <dbReference type="NCBI Taxonomy" id="29817"/>
    <lineage>
        <taxon>Eukaryota</taxon>
        <taxon>Viridiplantae</taxon>
        <taxon>Streptophyta</taxon>
        <taxon>Embryophyta</taxon>
        <taxon>Tracheophyta</taxon>
        <taxon>Spermatophyta</taxon>
        <taxon>Magnoliopsida</taxon>
        <taxon>Liliopsida</taxon>
        <taxon>Asparagales</taxon>
        <taxon>Iridaceae</taxon>
        <taxon>Iridoideae</taxon>
        <taxon>Irideae</taxon>
        <taxon>Iris</taxon>
    </lineage>
</organism>
<dbReference type="Proteomes" id="UP001140949">
    <property type="component" value="Unassembled WGS sequence"/>
</dbReference>
<comment type="caution">
    <text evidence="2">The sequence shown here is derived from an EMBL/GenBank/DDBJ whole genome shotgun (WGS) entry which is preliminary data.</text>
</comment>
<dbReference type="AlphaFoldDB" id="A0AAX6G1U2"/>
<accession>A0AAX6G1U2</accession>
<keyword evidence="3" id="KW-1185">Reference proteome</keyword>
<dbReference type="EMBL" id="JANAVB010024400">
    <property type="protein sequence ID" value="KAJ6822295.1"/>
    <property type="molecule type" value="Genomic_DNA"/>
</dbReference>
<evidence type="ECO:0000313" key="1">
    <source>
        <dbReference type="EMBL" id="KAJ6822294.1"/>
    </source>
</evidence>
<proteinExistence type="predicted"/>
<evidence type="ECO:0000313" key="3">
    <source>
        <dbReference type="Proteomes" id="UP001140949"/>
    </source>
</evidence>
<protein>
    <submittedName>
        <fullName evidence="2">Leucine-rich repeat extensin-like protein 3</fullName>
    </submittedName>
</protein>
<sequence length="185" mass="20735">MTSADRRLGGNVGRGAAFTGRRWGVAPVWSGRAGELPRRRRMRTQTGALTGRRTRRGVVRRRRVGARRLELRSGSTARRCGVSTPDLEVCICGGRGAGGREFGDSVVMSVSACRHGHGVLTFVNLWNKMGSTRTHGSGHGYRFLMLVVLVVVYEGEGSVGDGFRWWRKFGGVEFRQERGWWRWLW</sequence>
<reference evidence="2" key="1">
    <citation type="journal article" date="2023" name="GigaByte">
        <title>Genome assembly of the bearded iris, Iris pallida Lam.</title>
        <authorList>
            <person name="Bruccoleri R.E."/>
            <person name="Oakeley E.J."/>
            <person name="Faust A.M.E."/>
            <person name="Altorfer M."/>
            <person name="Dessus-Babus S."/>
            <person name="Burckhardt D."/>
            <person name="Oertli M."/>
            <person name="Naumann U."/>
            <person name="Petersen F."/>
            <person name="Wong J."/>
        </authorList>
    </citation>
    <scope>NUCLEOTIDE SEQUENCE</scope>
    <source>
        <strain evidence="2">GSM-AAB239-AS_SAM_17_03QT</strain>
    </source>
</reference>
<dbReference type="EMBL" id="JANAVB010024400">
    <property type="protein sequence ID" value="KAJ6822294.1"/>
    <property type="molecule type" value="Genomic_DNA"/>
</dbReference>
<reference evidence="2" key="2">
    <citation type="submission" date="2023-04" db="EMBL/GenBank/DDBJ databases">
        <authorList>
            <person name="Bruccoleri R.E."/>
            <person name="Oakeley E.J."/>
            <person name="Faust A.-M."/>
            <person name="Dessus-Babus S."/>
            <person name="Altorfer M."/>
            <person name="Burckhardt D."/>
            <person name="Oertli M."/>
            <person name="Naumann U."/>
            <person name="Petersen F."/>
            <person name="Wong J."/>
        </authorList>
    </citation>
    <scope>NUCLEOTIDE SEQUENCE</scope>
    <source>
        <strain evidence="2">GSM-AAB239-AS_SAM_17_03QT</strain>
        <tissue evidence="2">Leaf</tissue>
    </source>
</reference>
<evidence type="ECO:0000313" key="2">
    <source>
        <dbReference type="EMBL" id="KAJ6822295.1"/>
    </source>
</evidence>
<name>A0AAX6G1U2_IRIPA</name>